<dbReference type="SUPFAM" id="SSF69118">
    <property type="entry name" value="AhpD-like"/>
    <property type="match status" value="1"/>
</dbReference>
<protein>
    <submittedName>
        <fullName evidence="2">Uncharacterized protein, gamma-carboxymuconolactone decarboxylase subunit like protein</fullName>
    </submittedName>
</protein>
<dbReference type="Pfam" id="PF02627">
    <property type="entry name" value="CMD"/>
    <property type="match status" value="1"/>
</dbReference>
<dbReference type="PANTHER" id="PTHR33930:SF2">
    <property type="entry name" value="BLR3452 PROTEIN"/>
    <property type="match status" value="1"/>
</dbReference>
<feature type="domain" description="Carboxymuconolactone decarboxylase-like" evidence="1">
    <location>
        <begin position="18"/>
        <end position="100"/>
    </location>
</feature>
<accession>I2PWI1</accession>
<dbReference type="InterPro" id="IPR029032">
    <property type="entry name" value="AhpD-like"/>
</dbReference>
<sequence length="105" mass="11224">MTEALRPRHYQTLFRNFPEFMRALDGVAQAVRGSGPLDEKTIQLVQLGAAAALGSETAVASHARRAGQAGATPVEINQSLLALTTTIGFPSVAAALKWVQKHLEE</sequence>
<dbReference type="InterPro" id="IPR003779">
    <property type="entry name" value="CMD-like"/>
</dbReference>
<name>I2PWI1_9BACT</name>
<gene>
    <name evidence="2" type="ORF">DesU5LDRAFT_0170</name>
</gene>
<organism evidence="2">
    <name type="scientific">Desulfovibrio sp. U5L</name>
    <dbReference type="NCBI Taxonomy" id="596152"/>
    <lineage>
        <taxon>Bacteria</taxon>
        <taxon>Pseudomonadati</taxon>
        <taxon>Thermodesulfobacteriota</taxon>
        <taxon>Desulfovibrionia</taxon>
        <taxon>Desulfovibrionales</taxon>
        <taxon>Desulfovibrionaceae</taxon>
        <taxon>Desulfovibrio</taxon>
    </lineage>
</organism>
<evidence type="ECO:0000259" key="1">
    <source>
        <dbReference type="Pfam" id="PF02627"/>
    </source>
</evidence>
<dbReference type="OrthoDB" id="425264at2"/>
<dbReference type="AlphaFoldDB" id="I2PWI1"/>
<reference evidence="2" key="1">
    <citation type="submission" date="2011-11" db="EMBL/GenBank/DDBJ databases">
        <title>Improved High-Quality Draft sequence of Desulfovibrio sp. U5L.</title>
        <authorList>
            <consortium name="US DOE Joint Genome Institute"/>
            <person name="Lucas S."/>
            <person name="Han J."/>
            <person name="Lapidus A."/>
            <person name="Cheng J.-F."/>
            <person name="Goodwin L."/>
            <person name="Pitluck S."/>
            <person name="Peters L."/>
            <person name="Ovchinnikova G."/>
            <person name="Held B."/>
            <person name="Detter J.C."/>
            <person name="Han C."/>
            <person name="Tapia R."/>
            <person name="Land M."/>
            <person name="Hauser L."/>
            <person name="Kyrpides N."/>
            <person name="Ivanova N."/>
            <person name="Pagani I."/>
            <person name="Gabster J."/>
            <person name="Walker C."/>
            <person name="Stolyar S."/>
            <person name="Stahl D."/>
            <person name="Arkin A."/>
            <person name="Dehal P."/>
            <person name="Hazen T."/>
            <person name="Woyke T."/>
        </authorList>
    </citation>
    <scope>NUCLEOTIDE SEQUENCE [LARGE SCALE GENOMIC DNA]</scope>
    <source>
        <strain evidence="2">U5L</strain>
    </source>
</reference>
<dbReference type="Gene3D" id="1.20.1290.10">
    <property type="entry name" value="AhpD-like"/>
    <property type="match status" value="1"/>
</dbReference>
<dbReference type="HOGENOM" id="CLU_160008_0_0_7"/>
<dbReference type="eggNOG" id="COG0599">
    <property type="taxonomic scope" value="Bacteria"/>
</dbReference>
<evidence type="ECO:0000313" key="2">
    <source>
        <dbReference type="EMBL" id="EIG51887.1"/>
    </source>
</evidence>
<dbReference type="STRING" id="596152.DesU5LDRAFT_0170"/>
<dbReference type="GO" id="GO:0051920">
    <property type="term" value="F:peroxiredoxin activity"/>
    <property type="evidence" value="ECO:0007669"/>
    <property type="project" value="InterPro"/>
</dbReference>
<proteinExistence type="predicted"/>
<dbReference type="PANTHER" id="PTHR33930">
    <property type="entry name" value="ALKYL HYDROPEROXIDE REDUCTASE AHPD"/>
    <property type="match status" value="1"/>
</dbReference>
<dbReference type="EMBL" id="JH600068">
    <property type="protein sequence ID" value="EIG51887.1"/>
    <property type="molecule type" value="Genomic_DNA"/>
</dbReference>